<dbReference type="Proteomes" id="UP000000657">
    <property type="component" value="Chromosome"/>
</dbReference>
<evidence type="ECO:0000256" key="6">
    <source>
        <dbReference type="RuleBase" id="RU362125"/>
    </source>
</evidence>
<feature type="domain" description="Acyl-CoA oxidase/dehydrogenase middle" evidence="9">
    <location>
        <begin position="123"/>
        <end position="213"/>
    </location>
</feature>
<evidence type="ECO:0000259" key="8">
    <source>
        <dbReference type="Pfam" id="PF00441"/>
    </source>
</evidence>
<dbReference type="eggNOG" id="COG1960">
    <property type="taxonomic scope" value="Bacteria"/>
</dbReference>
<dbReference type="InterPro" id="IPR052161">
    <property type="entry name" value="Mycobact_Acyl-CoA_DH"/>
</dbReference>
<comment type="cofactor">
    <cofactor evidence="1 6">
        <name>FAD</name>
        <dbReference type="ChEBI" id="CHEBI:57692"/>
    </cofactor>
</comment>
<evidence type="ECO:0000256" key="4">
    <source>
        <dbReference type="ARBA" id="ARBA00022827"/>
    </source>
</evidence>
<feature type="region of interest" description="Disordered" evidence="7">
    <location>
        <begin position="383"/>
        <end position="411"/>
    </location>
</feature>
<dbReference type="Pfam" id="PF02770">
    <property type="entry name" value="Acyl-CoA_dh_M"/>
    <property type="match status" value="1"/>
</dbReference>
<evidence type="ECO:0000256" key="2">
    <source>
        <dbReference type="ARBA" id="ARBA00009347"/>
    </source>
</evidence>
<dbReference type="Pfam" id="PF02771">
    <property type="entry name" value="Acyl-CoA_dh_N"/>
    <property type="match status" value="1"/>
</dbReference>
<evidence type="ECO:0000259" key="9">
    <source>
        <dbReference type="Pfam" id="PF02770"/>
    </source>
</evidence>
<feature type="domain" description="Acyl-CoA dehydrogenase/oxidase C-terminal" evidence="8">
    <location>
        <begin position="227"/>
        <end position="379"/>
    </location>
</feature>
<accession>Q0RG75</accession>
<dbReference type="RefSeq" id="WP_011605987.1">
    <property type="nucleotide sequence ID" value="NC_008278.1"/>
</dbReference>
<keyword evidence="4 6" id="KW-0274">FAD</keyword>
<dbReference type="Gene3D" id="2.40.110.10">
    <property type="entry name" value="Butyryl-CoA Dehydrogenase, subunit A, domain 2"/>
    <property type="match status" value="1"/>
</dbReference>
<gene>
    <name evidence="11" type="ordered locus">FRAAL4873</name>
</gene>
<organism evidence="11 12">
    <name type="scientific">Frankia alni (strain DSM 45986 / CECT 9034 / ACN14a)</name>
    <dbReference type="NCBI Taxonomy" id="326424"/>
    <lineage>
        <taxon>Bacteria</taxon>
        <taxon>Bacillati</taxon>
        <taxon>Actinomycetota</taxon>
        <taxon>Actinomycetes</taxon>
        <taxon>Frankiales</taxon>
        <taxon>Frankiaceae</taxon>
        <taxon>Frankia</taxon>
    </lineage>
</organism>
<name>Q0RG75_FRAAA</name>
<sequence>MTAVEIVDRPRQGEFLGPLREFLAAHAGPPPRGGSARLAWARAFHADLTDAGLAAPGWPREVGGMDLSLPDQIAYHREMTRARAPRHPCGLSFIVAPTLIRHGTAAQKDRFLRPLLRADEFWCQGFSEPGAGSELTALSTKAVRDGDHYVVTGQKVWTSQAHLADWMFALVRTGEPGPKGISYLLLSMTSPGLTVRPLRDISGGTHFAEVFLDEVRVPVENLVGRENDGWSIARTSLGHERATAFLSDEFRYRRVVSELIALAAGSPAGDDPVVRQDLARMEAGVRILASNSRRALETVLAGRDPGPASSVNRLMRAEFDQRLHEVALRVIGPDAVLGNREPTAPEGGRWTYGYLMSRSSTIGAGTAEIQRNTIAERVLGLPAPPPAPGAGHRAPVTGQDGGAGRRAGGAG</sequence>
<evidence type="ECO:0000313" key="12">
    <source>
        <dbReference type="Proteomes" id="UP000000657"/>
    </source>
</evidence>
<dbReference type="GO" id="GO:0050660">
    <property type="term" value="F:flavin adenine dinucleotide binding"/>
    <property type="evidence" value="ECO:0007669"/>
    <property type="project" value="InterPro"/>
</dbReference>
<keyword evidence="3 6" id="KW-0285">Flavoprotein</keyword>
<dbReference type="GO" id="GO:0016627">
    <property type="term" value="F:oxidoreductase activity, acting on the CH-CH group of donors"/>
    <property type="evidence" value="ECO:0007669"/>
    <property type="project" value="InterPro"/>
</dbReference>
<dbReference type="EMBL" id="CT573213">
    <property type="protein sequence ID" value="CAJ63514.1"/>
    <property type="molecule type" value="Genomic_DNA"/>
</dbReference>
<dbReference type="InterPro" id="IPR009100">
    <property type="entry name" value="AcylCoA_DH/oxidase_NM_dom_sf"/>
</dbReference>
<evidence type="ECO:0000256" key="3">
    <source>
        <dbReference type="ARBA" id="ARBA00022630"/>
    </source>
</evidence>
<evidence type="ECO:0000259" key="10">
    <source>
        <dbReference type="Pfam" id="PF02771"/>
    </source>
</evidence>
<dbReference type="FunFam" id="2.40.110.10:FF:000011">
    <property type="entry name" value="Acyl-CoA dehydrogenase FadE34"/>
    <property type="match status" value="1"/>
</dbReference>
<dbReference type="InterPro" id="IPR006091">
    <property type="entry name" value="Acyl-CoA_Oxase/DH_mid-dom"/>
</dbReference>
<dbReference type="Gene3D" id="1.10.540.10">
    <property type="entry name" value="Acyl-CoA dehydrogenase/oxidase, N-terminal domain"/>
    <property type="match status" value="1"/>
</dbReference>
<dbReference type="InterPro" id="IPR009075">
    <property type="entry name" value="AcylCo_DH/oxidase_C"/>
</dbReference>
<dbReference type="InterPro" id="IPR013786">
    <property type="entry name" value="AcylCoA_DH/ox_N"/>
</dbReference>
<comment type="similarity">
    <text evidence="2 6">Belongs to the acyl-CoA dehydrogenase family.</text>
</comment>
<feature type="compositionally biased region" description="Gly residues" evidence="7">
    <location>
        <begin position="399"/>
        <end position="411"/>
    </location>
</feature>
<dbReference type="AlphaFoldDB" id="Q0RG75"/>
<evidence type="ECO:0000313" key="11">
    <source>
        <dbReference type="EMBL" id="CAJ63514.1"/>
    </source>
</evidence>
<protein>
    <submittedName>
        <fullName evidence="11">Acyl-CoA dehydrogenase</fullName>
        <ecNumber evidence="11">1.3.99.10</ecNumber>
    </submittedName>
</protein>
<dbReference type="InterPro" id="IPR036250">
    <property type="entry name" value="AcylCo_DH-like_C"/>
</dbReference>
<dbReference type="SUPFAM" id="SSF47203">
    <property type="entry name" value="Acyl-CoA dehydrogenase C-terminal domain-like"/>
    <property type="match status" value="1"/>
</dbReference>
<dbReference type="STRING" id="326424.FRAAL4873"/>
<dbReference type="KEGG" id="fal:FRAAL4873"/>
<evidence type="ECO:0000256" key="7">
    <source>
        <dbReference type="SAM" id="MobiDB-lite"/>
    </source>
</evidence>
<dbReference type="PANTHER" id="PTHR43292:SF3">
    <property type="entry name" value="ACYL-COA DEHYDROGENASE FADE29"/>
    <property type="match status" value="1"/>
</dbReference>
<reference evidence="11 12" key="1">
    <citation type="journal article" date="2007" name="Genome Res.">
        <title>Genome characteristics of facultatively symbiotic Frankia sp. strains reflect host range and host plant biogeography.</title>
        <authorList>
            <person name="Normand P."/>
            <person name="Lapierre P."/>
            <person name="Tisa L.S."/>
            <person name="Gogarten J.P."/>
            <person name="Alloisio N."/>
            <person name="Bagnarol E."/>
            <person name="Bassi C.A."/>
            <person name="Berry A.M."/>
            <person name="Bickhart D.M."/>
            <person name="Choisne N."/>
            <person name="Couloux A."/>
            <person name="Cournoyer B."/>
            <person name="Cruveiller S."/>
            <person name="Daubin V."/>
            <person name="Demange N."/>
            <person name="Francino M.P."/>
            <person name="Goltsman E."/>
            <person name="Huang Y."/>
            <person name="Kopp O.R."/>
            <person name="Labarre L."/>
            <person name="Lapidus A."/>
            <person name="Lavire C."/>
            <person name="Marechal J."/>
            <person name="Martinez M."/>
            <person name="Mastronunzio J.E."/>
            <person name="Mullin B.C."/>
            <person name="Niemann J."/>
            <person name="Pujic P."/>
            <person name="Rawnsley T."/>
            <person name="Rouy Z."/>
            <person name="Schenowitz C."/>
            <person name="Sellstedt A."/>
            <person name="Tavares F."/>
            <person name="Tomkins J.P."/>
            <person name="Vallenet D."/>
            <person name="Valverde C."/>
            <person name="Wall L.G."/>
            <person name="Wang Y."/>
            <person name="Medigue C."/>
            <person name="Benson D.R."/>
        </authorList>
    </citation>
    <scope>NUCLEOTIDE SEQUENCE [LARGE SCALE GENOMIC DNA]</scope>
    <source>
        <strain evidence="12">DSM 45986 / CECT 9034 / ACN14a</strain>
    </source>
</reference>
<dbReference type="GO" id="GO:0005886">
    <property type="term" value="C:plasma membrane"/>
    <property type="evidence" value="ECO:0007669"/>
    <property type="project" value="TreeGrafter"/>
</dbReference>
<keyword evidence="12" id="KW-1185">Reference proteome</keyword>
<evidence type="ECO:0000256" key="1">
    <source>
        <dbReference type="ARBA" id="ARBA00001974"/>
    </source>
</evidence>
<evidence type="ECO:0000256" key="5">
    <source>
        <dbReference type="ARBA" id="ARBA00023002"/>
    </source>
</evidence>
<dbReference type="Gene3D" id="1.20.140.10">
    <property type="entry name" value="Butyryl-CoA Dehydrogenase, subunit A, domain 3"/>
    <property type="match status" value="1"/>
</dbReference>
<proteinExistence type="inferred from homology"/>
<dbReference type="InterPro" id="IPR046373">
    <property type="entry name" value="Acyl-CoA_Oxase/DH_mid-dom_sf"/>
</dbReference>
<keyword evidence="5 6" id="KW-0560">Oxidoreductase</keyword>
<dbReference type="HOGENOM" id="CLU_018204_9_0_11"/>
<feature type="domain" description="Acyl-CoA dehydrogenase/oxidase N-terminal" evidence="10">
    <location>
        <begin position="15"/>
        <end position="117"/>
    </location>
</feature>
<dbReference type="Pfam" id="PF00441">
    <property type="entry name" value="Acyl-CoA_dh_1"/>
    <property type="match status" value="1"/>
</dbReference>
<dbReference type="InterPro" id="IPR037069">
    <property type="entry name" value="AcylCoA_DH/ox_N_sf"/>
</dbReference>
<dbReference type="EC" id="1.3.99.10" evidence="11"/>
<dbReference type="SUPFAM" id="SSF56645">
    <property type="entry name" value="Acyl-CoA dehydrogenase NM domain-like"/>
    <property type="match status" value="1"/>
</dbReference>
<dbReference type="PANTHER" id="PTHR43292">
    <property type="entry name" value="ACYL-COA DEHYDROGENASE"/>
    <property type="match status" value="1"/>
</dbReference>